<dbReference type="OrthoDB" id="182417at2"/>
<dbReference type="SUPFAM" id="SSF103473">
    <property type="entry name" value="MFS general substrate transporter"/>
    <property type="match status" value="1"/>
</dbReference>
<comment type="caution">
    <text evidence="6">The sequence shown here is derived from an EMBL/GenBank/DDBJ whole genome shotgun (WGS) entry which is preliminary data.</text>
</comment>
<dbReference type="InterPro" id="IPR020846">
    <property type="entry name" value="MFS_dom"/>
</dbReference>
<keyword evidence="7" id="KW-1185">Reference proteome</keyword>
<reference evidence="6 7" key="1">
    <citation type="submission" date="2018-06" db="EMBL/GenBank/DDBJ databases">
        <title>Genomic Encyclopedia of Archaeal and Bacterial Type Strains, Phase II (KMG-II): from individual species to whole genera.</title>
        <authorList>
            <person name="Goeker M."/>
        </authorList>
    </citation>
    <scope>NUCLEOTIDE SEQUENCE [LARGE SCALE GENOMIC DNA]</scope>
    <source>
        <strain evidence="6 7">DSM 23522</strain>
    </source>
</reference>
<feature type="transmembrane region" description="Helical" evidence="4">
    <location>
        <begin position="347"/>
        <end position="371"/>
    </location>
</feature>
<feature type="transmembrane region" description="Helical" evidence="4">
    <location>
        <begin position="411"/>
        <end position="429"/>
    </location>
</feature>
<feature type="transmembrane region" description="Helical" evidence="4">
    <location>
        <begin position="196"/>
        <end position="215"/>
    </location>
</feature>
<keyword evidence="2 4" id="KW-1133">Transmembrane helix</keyword>
<dbReference type="Proteomes" id="UP000249696">
    <property type="component" value="Unassembled WGS sequence"/>
</dbReference>
<dbReference type="InterPro" id="IPR050327">
    <property type="entry name" value="Proton-linked_MCT"/>
</dbReference>
<evidence type="ECO:0000256" key="4">
    <source>
        <dbReference type="SAM" id="Phobius"/>
    </source>
</evidence>
<evidence type="ECO:0000313" key="6">
    <source>
        <dbReference type="EMBL" id="RAJ12805.1"/>
    </source>
</evidence>
<dbReference type="PANTHER" id="PTHR11360:SF308">
    <property type="entry name" value="BLL3089 PROTEIN"/>
    <property type="match status" value="1"/>
</dbReference>
<evidence type="ECO:0000256" key="2">
    <source>
        <dbReference type="ARBA" id="ARBA00022989"/>
    </source>
</evidence>
<feature type="transmembrane region" description="Helical" evidence="4">
    <location>
        <begin position="255"/>
        <end position="279"/>
    </location>
</feature>
<gene>
    <name evidence="6" type="ORF">LV92_02041</name>
</gene>
<feature type="transmembrane region" description="Helical" evidence="4">
    <location>
        <begin position="163"/>
        <end position="184"/>
    </location>
</feature>
<evidence type="ECO:0000259" key="5">
    <source>
        <dbReference type="PROSITE" id="PS50850"/>
    </source>
</evidence>
<name>A0A327R9M6_9FLAO</name>
<feature type="transmembrane region" description="Helical" evidence="4">
    <location>
        <begin position="383"/>
        <end position="405"/>
    </location>
</feature>
<dbReference type="PANTHER" id="PTHR11360">
    <property type="entry name" value="MONOCARBOXYLATE TRANSPORTER"/>
    <property type="match status" value="1"/>
</dbReference>
<feature type="transmembrane region" description="Helical" evidence="4">
    <location>
        <begin position="124"/>
        <end position="142"/>
    </location>
</feature>
<keyword evidence="3 4" id="KW-0472">Membrane</keyword>
<feature type="transmembrane region" description="Helical" evidence="4">
    <location>
        <begin position="89"/>
        <end position="109"/>
    </location>
</feature>
<evidence type="ECO:0000313" key="7">
    <source>
        <dbReference type="Proteomes" id="UP000249696"/>
    </source>
</evidence>
<organism evidence="6 7">
    <name type="scientific">Arenibacter echinorum</name>
    <dbReference type="NCBI Taxonomy" id="440515"/>
    <lineage>
        <taxon>Bacteria</taxon>
        <taxon>Pseudomonadati</taxon>
        <taxon>Bacteroidota</taxon>
        <taxon>Flavobacteriia</taxon>
        <taxon>Flavobacteriales</taxon>
        <taxon>Flavobacteriaceae</taxon>
        <taxon>Arenibacter</taxon>
    </lineage>
</organism>
<evidence type="ECO:0000256" key="3">
    <source>
        <dbReference type="ARBA" id="ARBA00023136"/>
    </source>
</evidence>
<dbReference type="EMBL" id="QLLN01000003">
    <property type="protein sequence ID" value="RAJ12805.1"/>
    <property type="molecule type" value="Genomic_DNA"/>
</dbReference>
<feature type="transmembrane region" description="Helical" evidence="4">
    <location>
        <begin position="291"/>
        <end position="313"/>
    </location>
</feature>
<dbReference type="Pfam" id="PF07690">
    <property type="entry name" value="MFS_1"/>
    <property type="match status" value="1"/>
</dbReference>
<sequence length="433" mass="47881">MSNPLKLSLVNPQKFPFFYGYIVLLIGSIGILASIPGQTIGVSVFTDPVKDALGLTRNQFSNAYMIGTLLSSALVARAGIWFDAYGARYVAFFATLLLGASLLVFSVSVEISGAIKALFNFDSWFIPFLLITFLFFLIRFSGQGVLTMASRNMIMMWFKKNRGKINSISSITVSLGFSSAPILLNSLIDEHGWASSWQIMALSLFIFCLCILLLYRNRPEDFDLLPDGHDKKEVDQEAEEIETDFTLKEAKKTRAFWMFGLVLAFNSFYVTGFTFHIVSIFGSQDYTKAEAIAIFLPMSIIAIFVSTTCNILSDYIQHKIYLFIMLASGVVASLGLLFLAYPIGVYLLVGGLGTMGGLFAVINAVTWPSFFGRRYLGSISGKVMSFLVIGSAIAPSLFSYCFTGLGSYRYMGYVTLVFLLFLIIGSLKVKNPQ</sequence>
<evidence type="ECO:0000256" key="1">
    <source>
        <dbReference type="ARBA" id="ARBA00022692"/>
    </source>
</evidence>
<dbReference type="InterPro" id="IPR011701">
    <property type="entry name" value="MFS"/>
</dbReference>
<feature type="transmembrane region" description="Helical" evidence="4">
    <location>
        <begin position="320"/>
        <end position="341"/>
    </location>
</feature>
<protein>
    <submittedName>
        <fullName evidence="6">MFS transporter</fullName>
    </submittedName>
</protein>
<keyword evidence="1 4" id="KW-0812">Transmembrane</keyword>
<dbReference type="AlphaFoldDB" id="A0A327R9M6"/>
<feature type="domain" description="Major facilitator superfamily (MFS) profile" evidence="5">
    <location>
        <begin position="22"/>
        <end position="430"/>
    </location>
</feature>
<dbReference type="GO" id="GO:0022857">
    <property type="term" value="F:transmembrane transporter activity"/>
    <property type="evidence" value="ECO:0007669"/>
    <property type="project" value="InterPro"/>
</dbReference>
<dbReference type="PROSITE" id="PS50850">
    <property type="entry name" value="MFS"/>
    <property type="match status" value="1"/>
</dbReference>
<dbReference type="RefSeq" id="WP_111623504.1">
    <property type="nucleotide sequence ID" value="NZ_QLLN01000003.1"/>
</dbReference>
<proteinExistence type="predicted"/>
<dbReference type="InterPro" id="IPR036259">
    <property type="entry name" value="MFS_trans_sf"/>
</dbReference>
<feature type="transmembrane region" description="Helical" evidence="4">
    <location>
        <begin position="21"/>
        <end position="43"/>
    </location>
</feature>
<dbReference type="Gene3D" id="1.20.1250.20">
    <property type="entry name" value="MFS general substrate transporter like domains"/>
    <property type="match status" value="1"/>
</dbReference>
<accession>A0A327R9M6</accession>